<keyword evidence="1" id="KW-0677">Repeat</keyword>
<dbReference type="Pfam" id="PF13432">
    <property type="entry name" value="TPR_16"/>
    <property type="match status" value="2"/>
</dbReference>
<dbReference type="GO" id="GO:0042802">
    <property type="term" value="F:identical protein binding"/>
    <property type="evidence" value="ECO:0007669"/>
    <property type="project" value="InterPro"/>
</dbReference>
<feature type="repeat" description="TPR" evidence="3">
    <location>
        <begin position="365"/>
        <end position="398"/>
    </location>
</feature>
<dbReference type="InterPro" id="IPR011990">
    <property type="entry name" value="TPR-like_helical_dom_sf"/>
</dbReference>
<dbReference type="InterPro" id="IPR011717">
    <property type="entry name" value="TPR-4"/>
</dbReference>
<dbReference type="PROSITE" id="PS50005">
    <property type="entry name" value="TPR"/>
    <property type="match status" value="4"/>
</dbReference>
<evidence type="ECO:0000256" key="2">
    <source>
        <dbReference type="ARBA" id="ARBA00022803"/>
    </source>
</evidence>
<organism evidence="5 6">
    <name type="scientific">Muricoccus nepalensis</name>
    <dbReference type="NCBI Taxonomy" id="1854500"/>
    <lineage>
        <taxon>Bacteria</taxon>
        <taxon>Pseudomonadati</taxon>
        <taxon>Pseudomonadota</taxon>
        <taxon>Alphaproteobacteria</taxon>
        <taxon>Acetobacterales</taxon>
        <taxon>Roseomonadaceae</taxon>
        <taxon>Muricoccus</taxon>
    </lineage>
</organism>
<dbReference type="SMART" id="SM00028">
    <property type="entry name" value="TPR"/>
    <property type="match status" value="11"/>
</dbReference>
<dbReference type="EMBL" id="RCZP01000025">
    <property type="protein sequence ID" value="TPG51518.1"/>
    <property type="molecule type" value="Genomic_DNA"/>
</dbReference>
<feature type="repeat" description="TPR" evidence="3">
    <location>
        <begin position="94"/>
        <end position="127"/>
    </location>
</feature>
<dbReference type="InterPro" id="IPR002201">
    <property type="entry name" value="Glyco_trans_9"/>
</dbReference>
<reference evidence="5 6" key="1">
    <citation type="journal article" date="2019" name="Environ. Microbiol.">
        <title>Species interactions and distinct microbial communities in high Arctic permafrost affected cryosols are associated with the CH4 and CO2 gas fluxes.</title>
        <authorList>
            <person name="Altshuler I."/>
            <person name="Hamel J."/>
            <person name="Turney S."/>
            <person name="Magnuson E."/>
            <person name="Levesque R."/>
            <person name="Greer C."/>
            <person name="Whyte L.G."/>
        </authorList>
    </citation>
    <scope>NUCLEOTIDE SEQUENCE [LARGE SCALE GENOMIC DNA]</scope>
    <source>
        <strain evidence="5 6">S9.3B</strain>
    </source>
</reference>
<comment type="caution">
    <text evidence="5">The sequence shown here is derived from an EMBL/GenBank/DDBJ whole genome shotgun (WGS) entry which is preliminary data.</text>
</comment>
<dbReference type="InterPro" id="IPR019734">
    <property type="entry name" value="TPR_rpt"/>
</dbReference>
<evidence type="ECO:0000256" key="1">
    <source>
        <dbReference type="ARBA" id="ARBA00022737"/>
    </source>
</evidence>
<dbReference type="PANTHER" id="PTHR44858:SF1">
    <property type="entry name" value="UDP-N-ACETYLGLUCOSAMINE--PEPTIDE N-ACETYLGLUCOSAMINYLTRANSFERASE SPINDLY-RELATED"/>
    <property type="match status" value="1"/>
</dbReference>
<keyword evidence="6" id="KW-1185">Reference proteome</keyword>
<dbReference type="Proteomes" id="UP000317078">
    <property type="component" value="Unassembled WGS sequence"/>
</dbReference>
<dbReference type="AlphaFoldDB" id="A0A502FPP2"/>
<dbReference type="Pfam" id="PF14559">
    <property type="entry name" value="TPR_19"/>
    <property type="match status" value="1"/>
</dbReference>
<keyword evidence="2 3" id="KW-0802">TPR repeat</keyword>
<name>A0A502FPP2_9PROT</name>
<accession>A0A502FPP2</accession>
<dbReference type="Pfam" id="PF01075">
    <property type="entry name" value="Glyco_transf_9"/>
    <property type="match status" value="1"/>
</dbReference>
<evidence type="ECO:0000256" key="4">
    <source>
        <dbReference type="SAM" id="MobiDB-lite"/>
    </source>
</evidence>
<proteinExistence type="predicted"/>
<feature type="region of interest" description="Disordered" evidence="4">
    <location>
        <begin position="1"/>
        <end position="33"/>
    </location>
</feature>
<sequence>MVGAEKMPLHSSQPAHGNPGSDQAEADRRTARALAHHRAGDLALAEPLYRSALALRPRHFQALHLLGLLHAMRGDPAGAIPLLRQALEEDARHGFVHSNLGNALVETGQAEEALATFDRAIALEPGLVEARVGRANALQALNRPAEALEALDAARALGADMAELHNNRGNALRALDRPAEALEAYDRALARNPNYASAHANRATALVDLQRDAEAYASIATALLLRPDDPGFLNTQGVVLRALQRPEEALACLDRAIALAPGLADPHANRTIALCDLGRHAEALESAERALALSGGAAAHRNRAEVLARLSRHAEAEVADREALRRDPSSGQAWNGRGIALTELGRFEEAMECFDRAALLFPGNRGIPFNRGNAYRGLGRHHDAIECYRQAIAIDPDYADAHWNTALSQLALGQLEEGFRSYEWRWRRKGSQPHRHAASPLWHGEPMEGRTLLLHAEQGLGDTIQMLRYIPLAAARGARVVLEAPRPLHPLLHGLPGLHAFFGLGEPTPDHDAQCPLLSLPLAFGTRLDSIVAPIPYLAADPARAAAWDRELPGGALRLGIACSGNPEHAGDRYRSIPLSLFAPLLGEGVEAFLVQTQVRETDEAFLAETPGLTDLRPRLTSFTETAAALLAMDAIVCVDTSVAHLAGALGRPVHLLLPSLPDWRWLLDRSDSPWYPTMRLHRQARGEDWPEVIARIARALPSAEDRIAA</sequence>
<protein>
    <submittedName>
        <fullName evidence="5">Tetratricopeptide repeat protein</fullName>
    </submittedName>
</protein>
<evidence type="ECO:0000313" key="6">
    <source>
        <dbReference type="Proteomes" id="UP000317078"/>
    </source>
</evidence>
<dbReference type="SUPFAM" id="SSF48452">
    <property type="entry name" value="TPR-like"/>
    <property type="match status" value="2"/>
</dbReference>
<dbReference type="SUPFAM" id="SSF53756">
    <property type="entry name" value="UDP-Glycosyltransferase/glycogen phosphorylase"/>
    <property type="match status" value="1"/>
</dbReference>
<feature type="repeat" description="TPR" evidence="3">
    <location>
        <begin position="162"/>
        <end position="195"/>
    </location>
</feature>
<dbReference type="Gene3D" id="1.25.40.10">
    <property type="entry name" value="Tetratricopeptide repeat domain"/>
    <property type="match status" value="4"/>
</dbReference>
<dbReference type="Pfam" id="PF07721">
    <property type="entry name" value="TPR_4"/>
    <property type="match status" value="1"/>
</dbReference>
<evidence type="ECO:0000313" key="5">
    <source>
        <dbReference type="EMBL" id="TPG51518.1"/>
    </source>
</evidence>
<evidence type="ECO:0000256" key="3">
    <source>
        <dbReference type="PROSITE-ProRule" id="PRU00339"/>
    </source>
</evidence>
<dbReference type="PANTHER" id="PTHR44858">
    <property type="entry name" value="TETRATRICOPEPTIDE REPEAT PROTEIN 6"/>
    <property type="match status" value="1"/>
</dbReference>
<gene>
    <name evidence="5" type="ORF">EAH89_19930</name>
</gene>
<dbReference type="Gene3D" id="3.40.50.2000">
    <property type="entry name" value="Glycogen Phosphorylase B"/>
    <property type="match status" value="1"/>
</dbReference>
<dbReference type="InterPro" id="IPR050498">
    <property type="entry name" value="Ycf3"/>
</dbReference>
<dbReference type="Pfam" id="PF00515">
    <property type="entry name" value="TPR_1"/>
    <property type="match status" value="2"/>
</dbReference>
<dbReference type="OrthoDB" id="9778733at2"/>
<dbReference type="Pfam" id="PF13414">
    <property type="entry name" value="TPR_11"/>
    <property type="match status" value="1"/>
</dbReference>
<dbReference type="GO" id="GO:0016757">
    <property type="term" value="F:glycosyltransferase activity"/>
    <property type="evidence" value="ECO:0007669"/>
    <property type="project" value="InterPro"/>
</dbReference>
<feature type="repeat" description="TPR" evidence="3">
    <location>
        <begin position="331"/>
        <end position="364"/>
    </location>
</feature>